<dbReference type="InterPro" id="IPR011051">
    <property type="entry name" value="RmlC_Cupin_sf"/>
</dbReference>
<dbReference type="PANTHER" id="PTHR33387">
    <property type="entry name" value="RMLC-LIKE JELLY ROLL FOLD PROTEIN"/>
    <property type="match status" value="1"/>
</dbReference>
<organism evidence="3">
    <name type="scientific">freshwater metagenome</name>
    <dbReference type="NCBI Taxonomy" id="449393"/>
    <lineage>
        <taxon>unclassified sequences</taxon>
        <taxon>metagenomes</taxon>
        <taxon>ecological metagenomes</taxon>
    </lineage>
</organism>
<accession>A0A6J6S3P2</accession>
<dbReference type="InterPro" id="IPR014710">
    <property type="entry name" value="RmlC-like_jellyroll"/>
</dbReference>
<evidence type="ECO:0000313" key="3">
    <source>
        <dbReference type="EMBL" id="CAB4729434.1"/>
    </source>
</evidence>
<dbReference type="Pfam" id="PF06172">
    <property type="entry name" value="Cupin_5"/>
    <property type="match status" value="1"/>
</dbReference>
<dbReference type="CDD" id="cd06121">
    <property type="entry name" value="cupin_YML079wp"/>
    <property type="match status" value="1"/>
</dbReference>
<dbReference type="InterPro" id="IPR009327">
    <property type="entry name" value="Cupin_DUF985"/>
</dbReference>
<evidence type="ECO:0000259" key="2">
    <source>
        <dbReference type="Pfam" id="PF06172"/>
    </source>
</evidence>
<sequence>MPRPSAEDLIALLGLEPHPEGGHYRETWRTTAESGRDTGTAIYFLLRAGEVSHWHRVDADETWHFYAGDPLELGVAPTSDETATWQVLGPDIVGGERPQIVVPANAWQAARPLGEWTLVGCTVAPAFDFAGFELAPPGWAPGARRARDATRNGCAHPSPHP</sequence>
<evidence type="ECO:0000256" key="1">
    <source>
        <dbReference type="SAM" id="MobiDB-lite"/>
    </source>
</evidence>
<dbReference type="PANTHER" id="PTHR33387:SF3">
    <property type="entry name" value="DUF985 DOMAIN-CONTAINING PROTEIN"/>
    <property type="match status" value="1"/>
</dbReference>
<feature type="region of interest" description="Disordered" evidence="1">
    <location>
        <begin position="142"/>
        <end position="161"/>
    </location>
</feature>
<feature type="domain" description="DUF985" evidence="2">
    <location>
        <begin position="8"/>
        <end position="135"/>
    </location>
</feature>
<dbReference type="EMBL" id="CAEZYR010000008">
    <property type="protein sequence ID" value="CAB4729434.1"/>
    <property type="molecule type" value="Genomic_DNA"/>
</dbReference>
<name>A0A6J6S3P2_9ZZZZ</name>
<protein>
    <submittedName>
        <fullName evidence="3">Unannotated protein</fullName>
    </submittedName>
</protein>
<proteinExistence type="predicted"/>
<gene>
    <name evidence="3" type="ORF">UFOPK2754_00370</name>
    <name evidence="4" type="ORF">UFOPK3543_00072</name>
</gene>
<dbReference type="AlphaFoldDB" id="A0A6J6S3P2"/>
<dbReference type="Gene3D" id="2.60.120.10">
    <property type="entry name" value="Jelly Rolls"/>
    <property type="match status" value="1"/>
</dbReference>
<dbReference type="InterPro" id="IPR039935">
    <property type="entry name" value="YML079W-like"/>
</dbReference>
<reference evidence="3" key="1">
    <citation type="submission" date="2020-05" db="EMBL/GenBank/DDBJ databases">
        <authorList>
            <person name="Chiriac C."/>
            <person name="Salcher M."/>
            <person name="Ghai R."/>
            <person name="Kavagutti S V."/>
        </authorList>
    </citation>
    <scope>NUCLEOTIDE SEQUENCE</scope>
</reference>
<evidence type="ECO:0000313" key="4">
    <source>
        <dbReference type="EMBL" id="CAB4888826.1"/>
    </source>
</evidence>
<dbReference type="EMBL" id="CAFBMH010000001">
    <property type="protein sequence ID" value="CAB4888826.1"/>
    <property type="molecule type" value="Genomic_DNA"/>
</dbReference>
<dbReference type="SUPFAM" id="SSF51182">
    <property type="entry name" value="RmlC-like cupins"/>
    <property type="match status" value="1"/>
</dbReference>